<keyword evidence="3" id="KW-0547">Nucleotide-binding</keyword>
<dbReference type="InterPro" id="IPR027417">
    <property type="entry name" value="P-loop_NTPase"/>
</dbReference>
<dbReference type="Gene3D" id="3.40.50.300">
    <property type="entry name" value="P-loop containing nucleotide triphosphate hydrolases"/>
    <property type="match status" value="1"/>
</dbReference>
<keyword evidence="3" id="KW-0347">Helicase</keyword>
<evidence type="ECO:0000259" key="2">
    <source>
        <dbReference type="PROSITE" id="PS51192"/>
    </source>
</evidence>
<dbReference type="PANTHER" id="PTHR45766:SF6">
    <property type="entry name" value="SWI_SNF-RELATED MATRIX-ASSOCIATED ACTIN-DEPENDENT REGULATOR OF CHROMATIN SUBFAMILY A-LIKE PROTEIN 1"/>
    <property type="match status" value="1"/>
</dbReference>
<evidence type="ECO:0000313" key="4">
    <source>
        <dbReference type="Proteomes" id="UP000045285"/>
    </source>
</evidence>
<dbReference type="PROSITE" id="PS51192">
    <property type="entry name" value="HELICASE_ATP_BIND_1"/>
    <property type="match status" value="1"/>
</dbReference>
<dbReference type="SMART" id="SM00487">
    <property type="entry name" value="DEXDc"/>
    <property type="match status" value="1"/>
</dbReference>
<name>A0A090EFV7_MESPL</name>
<proteinExistence type="predicted"/>
<dbReference type="GO" id="GO:0016787">
    <property type="term" value="F:hydrolase activity"/>
    <property type="evidence" value="ECO:0007669"/>
    <property type="project" value="UniProtKB-KW"/>
</dbReference>
<dbReference type="InterPro" id="IPR038718">
    <property type="entry name" value="SNF2-like_sf"/>
</dbReference>
<accession>A0A090EFV7</accession>
<dbReference type="InterPro" id="IPR014001">
    <property type="entry name" value="Helicase_ATP-bd"/>
</dbReference>
<dbReference type="EMBL" id="CCMZ01000056">
    <property type="protein sequence ID" value="CDX26831.1"/>
    <property type="molecule type" value="Genomic_DNA"/>
</dbReference>
<protein>
    <submittedName>
        <fullName evidence="3">DNA/RNA helicase, superfamily II</fullName>
    </submittedName>
</protein>
<reference evidence="4" key="1">
    <citation type="submission" date="2014-08" db="EMBL/GenBank/DDBJ databases">
        <authorList>
            <person name="Moulin L."/>
        </authorList>
    </citation>
    <scope>NUCLEOTIDE SEQUENCE [LARGE SCALE GENOMIC DNA]</scope>
</reference>
<keyword evidence="3" id="KW-0067">ATP-binding</keyword>
<dbReference type="PANTHER" id="PTHR45766">
    <property type="entry name" value="DNA ANNEALING HELICASE AND ENDONUCLEASE ZRANB3 FAMILY MEMBER"/>
    <property type="match status" value="1"/>
</dbReference>
<dbReference type="GO" id="GO:0006281">
    <property type="term" value="P:DNA repair"/>
    <property type="evidence" value="ECO:0007669"/>
    <property type="project" value="TreeGrafter"/>
</dbReference>
<keyword evidence="1" id="KW-0378">Hydrolase</keyword>
<dbReference type="Gene3D" id="3.40.50.10810">
    <property type="entry name" value="Tandem AAA-ATPase domain"/>
    <property type="match status" value="1"/>
</dbReference>
<dbReference type="SUPFAM" id="SSF52540">
    <property type="entry name" value="P-loop containing nucleoside triphosphate hydrolases"/>
    <property type="match status" value="2"/>
</dbReference>
<evidence type="ECO:0000256" key="1">
    <source>
        <dbReference type="ARBA" id="ARBA00022801"/>
    </source>
</evidence>
<feature type="domain" description="Helicase ATP-binding" evidence="2">
    <location>
        <begin position="119"/>
        <end position="273"/>
    </location>
</feature>
<dbReference type="GO" id="GO:0031297">
    <property type="term" value="P:replication fork processing"/>
    <property type="evidence" value="ECO:0007669"/>
    <property type="project" value="TreeGrafter"/>
</dbReference>
<dbReference type="GO" id="GO:0005524">
    <property type="term" value="F:ATP binding"/>
    <property type="evidence" value="ECO:0007669"/>
    <property type="project" value="InterPro"/>
</dbReference>
<dbReference type="InterPro" id="IPR000330">
    <property type="entry name" value="SNF2_N"/>
</dbReference>
<evidence type="ECO:0000313" key="3">
    <source>
        <dbReference type="EMBL" id="CDX26831.1"/>
    </source>
</evidence>
<sequence length="550" mass="61550">MTAAYGRLELQGNRWILSDLPPHVAIRLKDVFRKIPKHQTKVFDLPFTDEMSADLSWFMNRYPLAMEEKDRALLEGKRSLFEQARARAEEIMLPTFKSTTQLFGFRSGYDLYDMQKQARDLLHAVKRLLLGDDVGLGKTVTALGSLMGTPYLPAAIVVPAHLADQWVKKFIAKLTFMGAHIIDGTRPYDLPPANLYIFRYTNIHGWTDIAATGLFKAVVFDEIQDLRTGAHTRKGAAAKVFSDNAELRLGLSATPIFGYGSEIWNIMLYIDPDVLGSWEEFTCEWCSIQRGKWVVNDPDALGSYLREARVFLRRLRQGRPINRIPIEVDFDEEVAADAEQLARALAMKVVSGSFVEAGQAARELDAFARLQTGLAKAKGVAALVKMLMDSGLKVILGGWHREVYSVWLEEFKAYKPMLYTGSENAKQKEKAERAFVDGDCNPLIISVRSGTGLDGLQNVCWTVVAGELDWAPEVLEQLYGRVDRPGQTQPEITAYIPYVLYGSDPTIMAVNAIKKDQARGIKDPGSAPAKAHTDESRIKQLAMQFLEKVP</sequence>
<dbReference type="Proteomes" id="UP000045285">
    <property type="component" value="Unassembled WGS sequence"/>
</dbReference>
<gene>
    <name evidence="3" type="ORF">MPL3356_60579</name>
</gene>
<organism evidence="3 4">
    <name type="scientific">Mesorhizobium plurifarium</name>
    <dbReference type="NCBI Taxonomy" id="69974"/>
    <lineage>
        <taxon>Bacteria</taxon>
        <taxon>Pseudomonadati</taxon>
        <taxon>Pseudomonadota</taxon>
        <taxon>Alphaproteobacteria</taxon>
        <taxon>Hyphomicrobiales</taxon>
        <taxon>Phyllobacteriaceae</taxon>
        <taxon>Mesorhizobium</taxon>
    </lineage>
</organism>
<dbReference type="GO" id="GO:0004386">
    <property type="term" value="F:helicase activity"/>
    <property type="evidence" value="ECO:0007669"/>
    <property type="project" value="UniProtKB-KW"/>
</dbReference>
<dbReference type="Pfam" id="PF00176">
    <property type="entry name" value="SNF2-rel_dom"/>
    <property type="match status" value="1"/>
</dbReference>
<dbReference type="AlphaFoldDB" id="A0A090EFV7"/>
<keyword evidence="4" id="KW-1185">Reference proteome</keyword>